<name>A0ACC3DUX0_9PEZI</name>
<proteinExistence type="predicted"/>
<gene>
    <name evidence="1" type="ORF">LTS18_014759</name>
</gene>
<sequence>LLAGNKADLADGSQPDPAPSPSIASSSFVPESFDSRRSGGMPPSSHGSISSNKGLGLGLGSQQTASIAPEGREVPAEIASHWASANNIPVSVEVSAYTGENVDEVFARLARMILTRIELGEIDPDDPRSGIQYGDAWSGADGGSVKSGMTVEEGGSEAGAEEE</sequence>
<protein>
    <submittedName>
        <fullName evidence="1">Uncharacterized protein</fullName>
    </submittedName>
</protein>
<comment type="caution">
    <text evidence="1">The sequence shown here is derived from an EMBL/GenBank/DDBJ whole genome shotgun (WGS) entry which is preliminary data.</text>
</comment>
<keyword evidence="2" id="KW-1185">Reference proteome</keyword>
<feature type="non-terminal residue" evidence="1">
    <location>
        <position position="1"/>
    </location>
</feature>
<evidence type="ECO:0000313" key="1">
    <source>
        <dbReference type="EMBL" id="KAK3080612.1"/>
    </source>
</evidence>
<dbReference type="EMBL" id="JAWDJW010000479">
    <property type="protein sequence ID" value="KAK3080612.1"/>
    <property type="molecule type" value="Genomic_DNA"/>
</dbReference>
<organism evidence="1 2">
    <name type="scientific">Coniosporium uncinatum</name>
    <dbReference type="NCBI Taxonomy" id="93489"/>
    <lineage>
        <taxon>Eukaryota</taxon>
        <taxon>Fungi</taxon>
        <taxon>Dikarya</taxon>
        <taxon>Ascomycota</taxon>
        <taxon>Pezizomycotina</taxon>
        <taxon>Dothideomycetes</taxon>
        <taxon>Dothideomycetes incertae sedis</taxon>
        <taxon>Coniosporium</taxon>
    </lineage>
</organism>
<dbReference type="Proteomes" id="UP001186974">
    <property type="component" value="Unassembled WGS sequence"/>
</dbReference>
<accession>A0ACC3DUX0</accession>
<reference evidence="1" key="1">
    <citation type="submission" date="2024-09" db="EMBL/GenBank/DDBJ databases">
        <title>Black Yeasts Isolated from many extreme environments.</title>
        <authorList>
            <person name="Coleine C."/>
            <person name="Stajich J.E."/>
            <person name="Selbmann L."/>
        </authorList>
    </citation>
    <scope>NUCLEOTIDE SEQUENCE</scope>
    <source>
        <strain evidence="1">CCFEE 5737</strain>
    </source>
</reference>
<evidence type="ECO:0000313" key="2">
    <source>
        <dbReference type="Proteomes" id="UP001186974"/>
    </source>
</evidence>